<evidence type="ECO:0000313" key="1">
    <source>
        <dbReference type="EMBL" id="ESW06546.1"/>
    </source>
</evidence>
<dbReference type="EMBL" id="CM002297">
    <property type="protein sequence ID" value="ESW06546.1"/>
    <property type="molecule type" value="Genomic_DNA"/>
</dbReference>
<dbReference type="AlphaFoldDB" id="V7AQP8"/>
<sequence>MAYIAKEIHELDTRGLFCSMYIHGQNGYVDRILAVEFQGELAKEWTLADSVGNVHTIYYNQDLLSPQILDGWSTLSSIYGFKGDHSILFRYGGQSCFKITVFMGKIWEIGVNHYLKEVHGREPLTKGPFEDFDITLSSFHIKGNYLDLRGAFAKYLLKTKFRNMVHGLLHDVQCKVLRGRFPSTKIKLGRSWKIFCSLHSFREDDKIIFECHMMMPFSDIRVLLLMKSHYKRQSKLCY</sequence>
<proteinExistence type="predicted"/>
<protein>
    <recommendedName>
        <fullName evidence="3">TF-B3 domain-containing protein</fullName>
    </recommendedName>
</protein>
<evidence type="ECO:0008006" key="3">
    <source>
        <dbReference type="Google" id="ProtNLM"/>
    </source>
</evidence>
<dbReference type="OMA" id="LTEGWHQ"/>
<dbReference type="OrthoDB" id="682109at2759"/>
<dbReference type="Gramene" id="ESW06546">
    <property type="protein sequence ID" value="ESW06546"/>
    <property type="gene ID" value="PHAVU_010G056700g"/>
</dbReference>
<evidence type="ECO:0000313" key="2">
    <source>
        <dbReference type="Proteomes" id="UP000000226"/>
    </source>
</evidence>
<dbReference type="Proteomes" id="UP000000226">
    <property type="component" value="Chromosome 10"/>
</dbReference>
<gene>
    <name evidence="1" type="ORF">PHAVU_010G056700g</name>
</gene>
<accession>V7AQP8</accession>
<organism evidence="1 2">
    <name type="scientific">Phaseolus vulgaris</name>
    <name type="common">Kidney bean</name>
    <name type="synonym">French bean</name>
    <dbReference type="NCBI Taxonomy" id="3885"/>
    <lineage>
        <taxon>Eukaryota</taxon>
        <taxon>Viridiplantae</taxon>
        <taxon>Streptophyta</taxon>
        <taxon>Embryophyta</taxon>
        <taxon>Tracheophyta</taxon>
        <taxon>Spermatophyta</taxon>
        <taxon>Magnoliopsida</taxon>
        <taxon>eudicotyledons</taxon>
        <taxon>Gunneridae</taxon>
        <taxon>Pentapetalae</taxon>
        <taxon>rosids</taxon>
        <taxon>fabids</taxon>
        <taxon>Fabales</taxon>
        <taxon>Fabaceae</taxon>
        <taxon>Papilionoideae</taxon>
        <taxon>50 kb inversion clade</taxon>
        <taxon>NPAAA clade</taxon>
        <taxon>indigoferoid/millettioid clade</taxon>
        <taxon>Phaseoleae</taxon>
        <taxon>Phaseolus</taxon>
    </lineage>
</organism>
<keyword evidence="2" id="KW-1185">Reference proteome</keyword>
<name>V7AQP8_PHAVU</name>
<reference evidence="2" key="1">
    <citation type="journal article" date="2014" name="Nat. Genet.">
        <title>A reference genome for common bean and genome-wide analysis of dual domestications.</title>
        <authorList>
            <person name="Schmutz J."/>
            <person name="McClean P.E."/>
            <person name="Mamidi S."/>
            <person name="Wu G.A."/>
            <person name="Cannon S.B."/>
            <person name="Grimwood J."/>
            <person name="Jenkins J."/>
            <person name="Shu S."/>
            <person name="Song Q."/>
            <person name="Chavarro C."/>
            <person name="Torres-Torres M."/>
            <person name="Geffroy V."/>
            <person name="Moghaddam S.M."/>
            <person name="Gao D."/>
            <person name="Abernathy B."/>
            <person name="Barry K."/>
            <person name="Blair M."/>
            <person name="Brick M.A."/>
            <person name="Chovatia M."/>
            <person name="Gepts P."/>
            <person name="Goodstein D.M."/>
            <person name="Gonzales M."/>
            <person name="Hellsten U."/>
            <person name="Hyten D.L."/>
            <person name="Jia G."/>
            <person name="Kelly J.D."/>
            <person name="Kudrna D."/>
            <person name="Lee R."/>
            <person name="Richard M.M."/>
            <person name="Miklas P.N."/>
            <person name="Osorno J.M."/>
            <person name="Rodrigues J."/>
            <person name="Thareau V."/>
            <person name="Urrea C.A."/>
            <person name="Wang M."/>
            <person name="Yu Y."/>
            <person name="Zhang M."/>
            <person name="Wing R.A."/>
            <person name="Cregan P.B."/>
            <person name="Rokhsar D.S."/>
            <person name="Jackson S.A."/>
        </authorList>
    </citation>
    <scope>NUCLEOTIDE SEQUENCE [LARGE SCALE GENOMIC DNA]</scope>
    <source>
        <strain evidence="2">cv. G19833</strain>
    </source>
</reference>